<accession>A0A9J6D8Q4</accession>
<dbReference type="SUPFAM" id="SSF53098">
    <property type="entry name" value="Ribonuclease H-like"/>
    <property type="match status" value="1"/>
</dbReference>
<reference evidence="2" key="2">
    <citation type="submission" date="2021-09" db="EMBL/GenBank/DDBJ databases">
        <authorList>
            <person name="Jia N."/>
            <person name="Wang J."/>
            <person name="Shi W."/>
            <person name="Du L."/>
            <person name="Sun Y."/>
            <person name="Zhan W."/>
            <person name="Jiang J."/>
            <person name="Wang Q."/>
            <person name="Zhang B."/>
            <person name="Ji P."/>
            <person name="Sakyi L.B."/>
            <person name="Cui X."/>
            <person name="Yuan T."/>
            <person name="Jiang B."/>
            <person name="Yang W."/>
            <person name="Lam T.T.-Y."/>
            <person name="Chang Q."/>
            <person name="Ding S."/>
            <person name="Wang X."/>
            <person name="Zhu J."/>
            <person name="Ruan X."/>
            <person name="Zhao L."/>
            <person name="Wei J."/>
            <person name="Que T."/>
            <person name="Du C."/>
            <person name="Cheng J."/>
            <person name="Dai P."/>
            <person name="Han X."/>
            <person name="Huang E."/>
            <person name="Gao Y."/>
            <person name="Liu J."/>
            <person name="Shao H."/>
            <person name="Ye R."/>
            <person name="Li L."/>
            <person name="Wei W."/>
            <person name="Wang X."/>
            <person name="Wang C."/>
            <person name="Huo Q."/>
            <person name="Li W."/>
            <person name="Guo W."/>
            <person name="Chen H."/>
            <person name="Chen S."/>
            <person name="Zhou L."/>
            <person name="Zhou L."/>
            <person name="Ni X."/>
            <person name="Tian J."/>
            <person name="Zhou Y."/>
            <person name="Sheng Y."/>
            <person name="Liu T."/>
            <person name="Pan Y."/>
            <person name="Xia L."/>
            <person name="Li J."/>
            <person name="Zhao F."/>
            <person name="Cao W."/>
        </authorList>
    </citation>
    <scope>NUCLEOTIDE SEQUENCE</scope>
    <source>
        <strain evidence="2">Rmic-2018</strain>
        <tissue evidence="2">Larvae</tissue>
    </source>
</reference>
<protein>
    <recommendedName>
        <fullName evidence="4">Tick transposon</fullName>
    </recommendedName>
</protein>
<feature type="compositionally biased region" description="Low complexity" evidence="1">
    <location>
        <begin position="36"/>
        <end position="54"/>
    </location>
</feature>
<gene>
    <name evidence="2" type="ORF">HPB51_007665</name>
</gene>
<dbReference type="GO" id="GO:0003676">
    <property type="term" value="F:nucleic acid binding"/>
    <property type="evidence" value="ECO:0007669"/>
    <property type="project" value="InterPro"/>
</dbReference>
<feature type="region of interest" description="Disordered" evidence="1">
    <location>
        <begin position="27"/>
        <end position="58"/>
    </location>
</feature>
<dbReference type="InterPro" id="IPR012337">
    <property type="entry name" value="RNaseH-like_sf"/>
</dbReference>
<evidence type="ECO:0008006" key="4">
    <source>
        <dbReference type="Google" id="ProtNLM"/>
    </source>
</evidence>
<name>A0A9J6D8Q4_RHIMP</name>
<dbReference type="InterPro" id="IPR036397">
    <property type="entry name" value="RNaseH_sf"/>
</dbReference>
<organism evidence="2 3">
    <name type="scientific">Rhipicephalus microplus</name>
    <name type="common">Cattle tick</name>
    <name type="synonym">Boophilus microplus</name>
    <dbReference type="NCBI Taxonomy" id="6941"/>
    <lineage>
        <taxon>Eukaryota</taxon>
        <taxon>Metazoa</taxon>
        <taxon>Ecdysozoa</taxon>
        <taxon>Arthropoda</taxon>
        <taxon>Chelicerata</taxon>
        <taxon>Arachnida</taxon>
        <taxon>Acari</taxon>
        <taxon>Parasitiformes</taxon>
        <taxon>Ixodida</taxon>
        <taxon>Ixodoidea</taxon>
        <taxon>Ixodidae</taxon>
        <taxon>Rhipicephalinae</taxon>
        <taxon>Rhipicephalus</taxon>
        <taxon>Boophilus</taxon>
    </lineage>
</organism>
<evidence type="ECO:0000313" key="2">
    <source>
        <dbReference type="EMBL" id="KAH8018476.1"/>
    </source>
</evidence>
<proteinExistence type="predicted"/>
<keyword evidence="3" id="KW-1185">Reference proteome</keyword>
<evidence type="ECO:0000313" key="3">
    <source>
        <dbReference type="Proteomes" id="UP000821866"/>
    </source>
</evidence>
<dbReference type="EMBL" id="JABSTU010000010">
    <property type="protein sequence ID" value="KAH8018476.1"/>
    <property type="molecule type" value="Genomic_DNA"/>
</dbReference>
<dbReference type="Gene3D" id="3.30.420.10">
    <property type="entry name" value="Ribonuclease H-like superfamily/Ribonuclease H"/>
    <property type="match status" value="1"/>
</dbReference>
<dbReference type="Proteomes" id="UP000821866">
    <property type="component" value="Chromosome 8"/>
</dbReference>
<reference evidence="2" key="1">
    <citation type="journal article" date="2020" name="Cell">
        <title>Large-Scale Comparative Analyses of Tick Genomes Elucidate Their Genetic Diversity and Vector Capacities.</title>
        <authorList>
            <consortium name="Tick Genome and Microbiome Consortium (TIGMIC)"/>
            <person name="Jia N."/>
            <person name="Wang J."/>
            <person name="Shi W."/>
            <person name="Du L."/>
            <person name="Sun Y."/>
            <person name="Zhan W."/>
            <person name="Jiang J.F."/>
            <person name="Wang Q."/>
            <person name="Zhang B."/>
            <person name="Ji P."/>
            <person name="Bell-Sakyi L."/>
            <person name="Cui X.M."/>
            <person name="Yuan T.T."/>
            <person name="Jiang B.G."/>
            <person name="Yang W.F."/>
            <person name="Lam T.T."/>
            <person name="Chang Q.C."/>
            <person name="Ding S.J."/>
            <person name="Wang X.J."/>
            <person name="Zhu J.G."/>
            <person name="Ruan X.D."/>
            <person name="Zhao L."/>
            <person name="Wei J.T."/>
            <person name="Ye R.Z."/>
            <person name="Que T.C."/>
            <person name="Du C.H."/>
            <person name="Zhou Y.H."/>
            <person name="Cheng J.X."/>
            <person name="Dai P.F."/>
            <person name="Guo W.B."/>
            <person name="Han X.H."/>
            <person name="Huang E.J."/>
            <person name="Li L.F."/>
            <person name="Wei W."/>
            <person name="Gao Y.C."/>
            <person name="Liu J.Z."/>
            <person name="Shao H.Z."/>
            <person name="Wang X."/>
            <person name="Wang C.C."/>
            <person name="Yang T.C."/>
            <person name="Huo Q.B."/>
            <person name="Li W."/>
            <person name="Chen H.Y."/>
            <person name="Chen S.E."/>
            <person name="Zhou L.G."/>
            <person name="Ni X.B."/>
            <person name="Tian J.H."/>
            <person name="Sheng Y."/>
            <person name="Liu T."/>
            <person name="Pan Y.S."/>
            <person name="Xia L.Y."/>
            <person name="Li J."/>
            <person name="Zhao F."/>
            <person name="Cao W.C."/>
        </authorList>
    </citation>
    <scope>NUCLEOTIDE SEQUENCE</scope>
    <source>
        <strain evidence="2">Rmic-2018</strain>
    </source>
</reference>
<comment type="caution">
    <text evidence="2">The sequence shown here is derived from an EMBL/GenBank/DDBJ whole genome shotgun (WGS) entry which is preliminary data.</text>
</comment>
<sequence>MDAAFEACSQCGGPRVTPRGAIVCCRPEGKPTSQQPSTWPAANSPSATPAKPASSPLPPRWSCPLITLSRLQGTREARTSASSCTALQYVPNHLPQDHPARDLFAITANPLPGVHFGASNRTTARAHLPSYIEKISTDYEKVFTDASVRSDGLSASAAFFCPSTDIRRLFEIPHPSSSVTAELAAIDVALKYVQEGLPASKVVILTDSRGALSTLTCKETDSPILSSIMESINNILSREGQTSDAAGEGRRLMFRQHAPAWAEQPQRRILDFQCFGAPAVFPRMRAPCSSRGDGLECVASPLQFPRLAPREDTGRGTEYRTVAGAGCGAYPGTLDNKASRTSEHIKLTSAPALTTTSRGRSL</sequence>
<evidence type="ECO:0000256" key="1">
    <source>
        <dbReference type="SAM" id="MobiDB-lite"/>
    </source>
</evidence>
<dbReference type="AlphaFoldDB" id="A0A9J6D8Q4"/>